<proteinExistence type="predicted"/>
<protein>
    <submittedName>
        <fullName evidence="2">Uncharacterized protein</fullName>
    </submittedName>
</protein>
<reference evidence="2" key="1">
    <citation type="journal article" date="2015" name="Nature">
        <title>Complex archaea that bridge the gap between prokaryotes and eukaryotes.</title>
        <authorList>
            <person name="Spang A."/>
            <person name="Saw J.H."/>
            <person name="Jorgensen S.L."/>
            <person name="Zaremba-Niedzwiedzka K."/>
            <person name="Martijn J."/>
            <person name="Lind A.E."/>
            <person name="van Eijk R."/>
            <person name="Schleper C."/>
            <person name="Guy L."/>
            <person name="Ettema T.J."/>
        </authorList>
    </citation>
    <scope>NUCLEOTIDE SEQUENCE</scope>
</reference>
<sequence>MNVRAHRADLRNKIARDERARRNMKNIKGSNGERQIITLTLTRSQVKAIQDNEQHLFSGYGWGRRRGIYNIGDQLAKQIVKKAGKLFPEIAEEERQTKLAWEIKQELRLTLSEVRSKHEDEIHEAQATYDQAHKAVMTLENQMEKELDDIIDTKFAESGITMFRSHGSGLALAKVETAAK</sequence>
<organism evidence="2">
    <name type="scientific">marine sediment metagenome</name>
    <dbReference type="NCBI Taxonomy" id="412755"/>
    <lineage>
        <taxon>unclassified sequences</taxon>
        <taxon>metagenomes</taxon>
        <taxon>ecological metagenomes</taxon>
    </lineage>
</organism>
<dbReference type="AlphaFoldDB" id="A0A0F9NR78"/>
<keyword evidence="1" id="KW-0175">Coiled coil</keyword>
<gene>
    <name evidence="2" type="ORF">LCGC14_0994530</name>
</gene>
<evidence type="ECO:0000256" key="1">
    <source>
        <dbReference type="SAM" id="Coils"/>
    </source>
</evidence>
<feature type="coiled-coil region" evidence="1">
    <location>
        <begin position="115"/>
        <end position="149"/>
    </location>
</feature>
<evidence type="ECO:0000313" key="2">
    <source>
        <dbReference type="EMBL" id="KKN14592.1"/>
    </source>
</evidence>
<comment type="caution">
    <text evidence="2">The sequence shown here is derived from an EMBL/GenBank/DDBJ whole genome shotgun (WGS) entry which is preliminary data.</text>
</comment>
<name>A0A0F9NR78_9ZZZZ</name>
<dbReference type="EMBL" id="LAZR01003801">
    <property type="protein sequence ID" value="KKN14592.1"/>
    <property type="molecule type" value="Genomic_DNA"/>
</dbReference>
<accession>A0A0F9NR78</accession>